<organism evidence="1 2">
    <name type="scientific">Eumeta variegata</name>
    <name type="common">Bagworm moth</name>
    <name type="synonym">Eumeta japonica</name>
    <dbReference type="NCBI Taxonomy" id="151549"/>
    <lineage>
        <taxon>Eukaryota</taxon>
        <taxon>Metazoa</taxon>
        <taxon>Ecdysozoa</taxon>
        <taxon>Arthropoda</taxon>
        <taxon>Hexapoda</taxon>
        <taxon>Insecta</taxon>
        <taxon>Pterygota</taxon>
        <taxon>Neoptera</taxon>
        <taxon>Endopterygota</taxon>
        <taxon>Lepidoptera</taxon>
        <taxon>Glossata</taxon>
        <taxon>Ditrysia</taxon>
        <taxon>Tineoidea</taxon>
        <taxon>Psychidae</taxon>
        <taxon>Oiketicinae</taxon>
        <taxon>Eumeta</taxon>
    </lineage>
</organism>
<keyword evidence="2" id="KW-1185">Reference proteome</keyword>
<sequence>MERGTSMEGVRYRNAWSPGLHLVHYHRHYRIFSTTTTTHKLCRSELPAMHMFIAPRPFPLLPRLPVLRPCDTFVINFTAAEFWLVCLVGTVLLS</sequence>
<comment type="caution">
    <text evidence="1">The sequence shown here is derived from an EMBL/GenBank/DDBJ whole genome shotgun (WGS) entry which is preliminary data.</text>
</comment>
<accession>A0A4C1WZQ5</accession>
<reference evidence="1 2" key="1">
    <citation type="journal article" date="2019" name="Commun. Biol.">
        <title>The bagworm genome reveals a unique fibroin gene that provides high tensile strength.</title>
        <authorList>
            <person name="Kono N."/>
            <person name="Nakamura H."/>
            <person name="Ohtoshi R."/>
            <person name="Tomita M."/>
            <person name="Numata K."/>
            <person name="Arakawa K."/>
        </authorList>
    </citation>
    <scope>NUCLEOTIDE SEQUENCE [LARGE SCALE GENOMIC DNA]</scope>
</reference>
<gene>
    <name evidence="1" type="ORF">EVAR_32263_1</name>
</gene>
<dbReference type="AlphaFoldDB" id="A0A4C1WZQ5"/>
<dbReference type="EMBL" id="BGZK01000691">
    <property type="protein sequence ID" value="GBP56393.1"/>
    <property type="molecule type" value="Genomic_DNA"/>
</dbReference>
<evidence type="ECO:0000313" key="2">
    <source>
        <dbReference type="Proteomes" id="UP000299102"/>
    </source>
</evidence>
<dbReference type="Proteomes" id="UP000299102">
    <property type="component" value="Unassembled WGS sequence"/>
</dbReference>
<evidence type="ECO:0000313" key="1">
    <source>
        <dbReference type="EMBL" id="GBP56393.1"/>
    </source>
</evidence>
<protein>
    <submittedName>
        <fullName evidence="1">Uncharacterized protein</fullName>
    </submittedName>
</protein>
<proteinExistence type="predicted"/>
<name>A0A4C1WZQ5_EUMVA</name>